<evidence type="ECO:0000313" key="3">
    <source>
        <dbReference type="EMBL" id="MFC0226995.1"/>
    </source>
</evidence>
<evidence type="ECO:0000256" key="2">
    <source>
        <dbReference type="HAMAP-Rule" id="MF_01581"/>
    </source>
</evidence>
<feature type="signal peptide" evidence="2">
    <location>
        <begin position="1"/>
        <end position="31"/>
    </location>
</feature>
<name>A0ABV6EDJ9_9GAMM</name>
<dbReference type="InterPro" id="IPR009700">
    <property type="entry name" value="DUF1283"/>
</dbReference>
<dbReference type="HAMAP" id="MF_01581">
    <property type="entry name" value="UPF0482"/>
    <property type="match status" value="1"/>
</dbReference>
<gene>
    <name evidence="3" type="ORF">ACFFJ3_10855</name>
</gene>
<comment type="caution">
    <text evidence="3">The sequence shown here is derived from an EMBL/GenBank/DDBJ whole genome shotgun (WGS) entry which is preliminary data.</text>
</comment>
<sequence length="122" mass="13586" precursor="true">MKLFSIQQVLRGMLPVAMLIFAGAWQAPVLAATCTQGSTCVTVDGSGGAALSNEQARENKEQWNDTKSLRNKVNTRVEKEFDKLDHAIDAEERCNDSSNLSAYWEPNTRKCLDRKTGRQINP</sequence>
<protein>
    <recommendedName>
        <fullName evidence="2">UPF0482 protein ACFFJ3_10855</fullName>
    </recommendedName>
</protein>
<keyword evidence="1 2" id="KW-0732">Signal</keyword>
<dbReference type="NCBIfam" id="NF010180">
    <property type="entry name" value="PRK13659.1"/>
    <property type="match status" value="1"/>
</dbReference>
<dbReference type="RefSeq" id="WP_380675128.1">
    <property type="nucleotide sequence ID" value="NZ_CP173186.1"/>
</dbReference>
<dbReference type="Proteomes" id="UP001589792">
    <property type="component" value="Unassembled WGS sequence"/>
</dbReference>
<evidence type="ECO:0000313" key="4">
    <source>
        <dbReference type="Proteomes" id="UP001589792"/>
    </source>
</evidence>
<dbReference type="Pfam" id="PF06932">
    <property type="entry name" value="DUF1283"/>
    <property type="match status" value="1"/>
</dbReference>
<accession>A0ABV6EDJ9</accession>
<proteinExistence type="inferred from homology"/>
<reference evidence="3 4" key="1">
    <citation type="submission" date="2024-09" db="EMBL/GenBank/DDBJ databases">
        <authorList>
            <person name="Sun Q."/>
            <person name="Mori K."/>
        </authorList>
    </citation>
    <scope>NUCLEOTIDE SEQUENCE [LARGE SCALE GENOMIC DNA]</scope>
    <source>
        <strain evidence="3 4">CCM 8626</strain>
    </source>
</reference>
<dbReference type="EMBL" id="JBHLXG010000010">
    <property type="protein sequence ID" value="MFC0226995.1"/>
    <property type="molecule type" value="Genomic_DNA"/>
</dbReference>
<organism evidence="3 4">
    <name type="scientific">Serratia aquatilis</name>
    <dbReference type="NCBI Taxonomy" id="1737515"/>
    <lineage>
        <taxon>Bacteria</taxon>
        <taxon>Pseudomonadati</taxon>
        <taxon>Pseudomonadota</taxon>
        <taxon>Gammaproteobacteria</taxon>
        <taxon>Enterobacterales</taxon>
        <taxon>Yersiniaceae</taxon>
        <taxon>Serratia</taxon>
    </lineage>
</organism>
<evidence type="ECO:0000256" key="1">
    <source>
        <dbReference type="ARBA" id="ARBA00022729"/>
    </source>
</evidence>
<keyword evidence="4" id="KW-1185">Reference proteome</keyword>
<comment type="similarity">
    <text evidence="2">Belongs to the UPF0482 family.</text>
</comment>
<feature type="chain" id="PRO_5044909329" description="UPF0482 protein ACFFJ3_10855" evidence="2">
    <location>
        <begin position="32"/>
        <end position="122"/>
    </location>
</feature>